<dbReference type="EMBL" id="MUYV01000001">
    <property type="protein sequence ID" value="OOS26548.1"/>
    <property type="molecule type" value="Genomic_DNA"/>
</dbReference>
<evidence type="ECO:0000313" key="2">
    <source>
        <dbReference type="EMBL" id="OOS26548.1"/>
    </source>
</evidence>
<feature type="signal peptide" evidence="1">
    <location>
        <begin position="1"/>
        <end position="20"/>
    </location>
</feature>
<reference evidence="2 3" key="1">
    <citation type="submission" date="2017-02" db="EMBL/GenBank/DDBJ databases">
        <title>Draft genome sequence of Moraxella porci CCUG 54912T type strain.</title>
        <authorList>
            <person name="Salva-Serra F."/>
            <person name="Engstrom-Jakobsson H."/>
            <person name="Thorell K."/>
            <person name="Jaen-Luchoro D."/>
            <person name="Gonzales-Siles L."/>
            <person name="Karlsson R."/>
            <person name="Yazdan S."/>
            <person name="Boulund F."/>
            <person name="Johnning A."/>
            <person name="Engstrand L."/>
            <person name="Kristiansson E."/>
            <person name="Moore E."/>
        </authorList>
    </citation>
    <scope>NUCLEOTIDE SEQUENCE [LARGE SCALE GENOMIC DNA]</scope>
    <source>
        <strain evidence="2 3">CCUG 54912</strain>
    </source>
</reference>
<name>A0A1T0CW16_9GAMM</name>
<keyword evidence="1" id="KW-0732">Signal</keyword>
<dbReference type="Proteomes" id="UP000190683">
    <property type="component" value="Unassembled WGS sequence"/>
</dbReference>
<comment type="caution">
    <text evidence="2">The sequence shown here is derived from an EMBL/GenBank/DDBJ whole genome shotgun (WGS) entry which is preliminary data.</text>
</comment>
<accession>A0A1T0CW16</accession>
<dbReference type="AlphaFoldDB" id="A0A1T0CW16"/>
<organism evidence="2 3">
    <name type="scientific">Moraxella porci DSM 25326</name>
    <dbReference type="NCBI Taxonomy" id="573983"/>
    <lineage>
        <taxon>Bacteria</taxon>
        <taxon>Pseudomonadati</taxon>
        <taxon>Pseudomonadota</taxon>
        <taxon>Gammaproteobacteria</taxon>
        <taxon>Moraxellales</taxon>
        <taxon>Moraxellaceae</taxon>
        <taxon>Moraxella</taxon>
    </lineage>
</organism>
<dbReference type="STRING" id="573983.B0681_01330"/>
<proteinExistence type="predicted"/>
<sequence length="125" mass="13802">MLKPTIMVLALLTATSPALAKAQKLPFVGTKYFNIAGGMDTWESITITKKGNVTVKAEAGSSITLYKGKYKNLLPMEGGEYYYQIKGNTIRMLDKNKKLDYSCEYSVNRVNPDSSACVLTLSNFD</sequence>
<gene>
    <name evidence="2" type="ORF">B0681_01330</name>
</gene>
<evidence type="ECO:0000313" key="3">
    <source>
        <dbReference type="Proteomes" id="UP000190683"/>
    </source>
</evidence>
<feature type="chain" id="PRO_5012256007" evidence="1">
    <location>
        <begin position="21"/>
        <end position="125"/>
    </location>
</feature>
<dbReference type="RefSeq" id="WP_078316939.1">
    <property type="nucleotide sequence ID" value="NZ_MUYV01000001.1"/>
</dbReference>
<keyword evidence="3" id="KW-1185">Reference proteome</keyword>
<protein>
    <submittedName>
        <fullName evidence="2">Uncharacterized protein</fullName>
    </submittedName>
</protein>
<evidence type="ECO:0000256" key="1">
    <source>
        <dbReference type="SAM" id="SignalP"/>
    </source>
</evidence>